<dbReference type="PANTHER" id="PTHR48086:SF3">
    <property type="entry name" value="SODIUM_PROLINE SYMPORTER"/>
    <property type="match status" value="1"/>
</dbReference>
<evidence type="ECO:0000256" key="1">
    <source>
        <dbReference type="ARBA" id="ARBA00004651"/>
    </source>
</evidence>
<evidence type="ECO:0000256" key="10">
    <source>
        <dbReference type="ARBA" id="ARBA00023136"/>
    </source>
</evidence>
<keyword evidence="4" id="KW-1003">Cell membrane</keyword>
<reference evidence="16 17" key="1">
    <citation type="submission" date="2020-07" db="EMBL/GenBank/DDBJ databases">
        <title>Sequencing the genomes of 1000 actinobacteria strains.</title>
        <authorList>
            <person name="Klenk H.-P."/>
        </authorList>
    </citation>
    <scope>NUCLEOTIDE SEQUENCE [LARGE SCALE GENOMIC DNA]</scope>
    <source>
        <strain evidence="16 17">DSM 15475</strain>
    </source>
</reference>
<feature type="transmembrane region" description="Helical" evidence="15">
    <location>
        <begin position="364"/>
        <end position="384"/>
    </location>
</feature>
<evidence type="ECO:0000313" key="17">
    <source>
        <dbReference type="Proteomes" id="UP000535437"/>
    </source>
</evidence>
<feature type="transmembrane region" description="Helical" evidence="15">
    <location>
        <begin position="313"/>
        <end position="333"/>
    </location>
</feature>
<feature type="transmembrane region" description="Helical" evidence="15">
    <location>
        <begin position="234"/>
        <end position="251"/>
    </location>
</feature>
<dbReference type="Proteomes" id="UP000535437">
    <property type="component" value="Unassembled WGS sequence"/>
</dbReference>
<protein>
    <submittedName>
        <fullName evidence="16">SSS family solute:Na+ symporter</fullName>
    </submittedName>
</protein>
<organism evidence="16 17">
    <name type="scientific">Nesterenkonia xinjiangensis</name>
    <dbReference type="NCBI Taxonomy" id="225327"/>
    <lineage>
        <taxon>Bacteria</taxon>
        <taxon>Bacillati</taxon>
        <taxon>Actinomycetota</taxon>
        <taxon>Actinomycetes</taxon>
        <taxon>Micrococcales</taxon>
        <taxon>Micrococcaceae</taxon>
        <taxon>Nesterenkonia</taxon>
    </lineage>
</organism>
<dbReference type="GO" id="GO:0015293">
    <property type="term" value="F:symporter activity"/>
    <property type="evidence" value="ECO:0007669"/>
    <property type="project" value="UniProtKB-KW"/>
</dbReference>
<dbReference type="InterPro" id="IPR050277">
    <property type="entry name" value="Sodium:Solute_Symporter"/>
</dbReference>
<dbReference type="GO" id="GO:0005886">
    <property type="term" value="C:plasma membrane"/>
    <property type="evidence" value="ECO:0007669"/>
    <property type="project" value="UniProtKB-SubCell"/>
</dbReference>
<dbReference type="CDD" id="cd10322">
    <property type="entry name" value="SLC5sbd"/>
    <property type="match status" value="1"/>
</dbReference>
<evidence type="ECO:0000256" key="11">
    <source>
        <dbReference type="ARBA" id="ARBA00023201"/>
    </source>
</evidence>
<comment type="subcellular location">
    <subcellularLocation>
        <location evidence="1">Cell membrane</location>
        <topology evidence="1">Multi-pass membrane protein</topology>
    </subcellularLocation>
</comment>
<evidence type="ECO:0000256" key="15">
    <source>
        <dbReference type="SAM" id="Phobius"/>
    </source>
</evidence>
<feature type="transmembrane region" description="Helical" evidence="15">
    <location>
        <begin position="115"/>
        <end position="138"/>
    </location>
</feature>
<dbReference type="PROSITE" id="PS50283">
    <property type="entry name" value="NA_SOLUT_SYMP_3"/>
    <property type="match status" value="1"/>
</dbReference>
<sequence>MNTQEILGIAAIGGALAIPLVIGLLASLKARPTTSDYFVQGRAMGPIALFFTVQATWWSAFAFLGSNANFYLYGPAYWTAVIFNVFFGIMYYWIGKKVWFHGKRGNYLTARDFFVDLYRSPGLATFIAVILLVFSLPHLQIQLTGGAYLIDVASGGTIPFWVGGLLFYTVIIAYVWAGGLRAIAWTDIFYGVGIFFGLIAAGVYILGEVGGMGTMFDQIEQVRPENLILGDGMWMYWIALAIITPIGALMTPQLWTRMYAAKSPRPFDLMPFLLGLVAIAYIGAMVIGNSAVLLEPDVEQPDHVLPIMLLEHAPLLLALLVIAAGAGAAMSTANSQVHAMAASYTIDFHGRYFQKDLPERKRIWVGRWAILAFCAIAYVMALYIPGLLIAIGLVAYAGLAQVIVPTVGALFWRRASVAGATSGLIVGITTLVLFTVFPALVPGPFSVHGAGLLSLLLNVVVFISVSLLTKPRSSELLLKIRRRQQDFEEERWDDAPAAPETSSAADVSTTR</sequence>
<comment type="catalytic activity">
    <reaction evidence="12">
        <text>L-proline(in) + Na(+)(in) = L-proline(out) + Na(+)(out)</text>
        <dbReference type="Rhea" id="RHEA:28967"/>
        <dbReference type="ChEBI" id="CHEBI:29101"/>
        <dbReference type="ChEBI" id="CHEBI:60039"/>
    </reaction>
</comment>
<keyword evidence="6" id="KW-0769">Symport</keyword>
<evidence type="ECO:0000256" key="8">
    <source>
        <dbReference type="ARBA" id="ARBA00023053"/>
    </source>
</evidence>
<keyword evidence="3" id="KW-0813">Transport</keyword>
<evidence type="ECO:0000256" key="3">
    <source>
        <dbReference type="ARBA" id="ARBA00022448"/>
    </source>
</evidence>
<dbReference type="InterPro" id="IPR038377">
    <property type="entry name" value="Na/Glc_symporter_sf"/>
</dbReference>
<dbReference type="PANTHER" id="PTHR48086">
    <property type="entry name" value="SODIUM/PROLINE SYMPORTER-RELATED"/>
    <property type="match status" value="1"/>
</dbReference>
<keyword evidence="5 15" id="KW-0812">Transmembrane</keyword>
<keyword evidence="8" id="KW-0915">Sodium</keyword>
<feature type="compositionally biased region" description="Polar residues" evidence="14">
    <location>
        <begin position="500"/>
        <end position="511"/>
    </location>
</feature>
<keyword evidence="17" id="KW-1185">Reference proteome</keyword>
<keyword evidence="9" id="KW-0406">Ion transport</keyword>
<keyword evidence="10 15" id="KW-0472">Membrane</keyword>
<feature type="transmembrane region" description="Helical" evidence="15">
    <location>
        <begin position="158"/>
        <end position="176"/>
    </location>
</feature>
<evidence type="ECO:0000256" key="13">
    <source>
        <dbReference type="RuleBase" id="RU362091"/>
    </source>
</evidence>
<evidence type="ECO:0000256" key="5">
    <source>
        <dbReference type="ARBA" id="ARBA00022692"/>
    </source>
</evidence>
<evidence type="ECO:0000256" key="14">
    <source>
        <dbReference type="SAM" id="MobiDB-lite"/>
    </source>
</evidence>
<evidence type="ECO:0000256" key="12">
    <source>
        <dbReference type="ARBA" id="ARBA00033708"/>
    </source>
</evidence>
<evidence type="ECO:0000256" key="6">
    <source>
        <dbReference type="ARBA" id="ARBA00022847"/>
    </source>
</evidence>
<dbReference type="Pfam" id="PF00474">
    <property type="entry name" value="SSF"/>
    <property type="match status" value="1"/>
</dbReference>
<dbReference type="AlphaFoldDB" id="A0A7Z0GN30"/>
<feature type="transmembrane region" description="Helical" evidence="15">
    <location>
        <begin position="76"/>
        <end position="94"/>
    </location>
</feature>
<dbReference type="GO" id="GO:0006814">
    <property type="term" value="P:sodium ion transport"/>
    <property type="evidence" value="ECO:0007669"/>
    <property type="project" value="UniProtKB-KW"/>
</dbReference>
<comment type="similarity">
    <text evidence="2 13">Belongs to the sodium:solute symporter (SSF) (TC 2.A.21) family.</text>
</comment>
<feature type="region of interest" description="Disordered" evidence="14">
    <location>
        <begin position="487"/>
        <end position="511"/>
    </location>
</feature>
<name>A0A7Z0GN30_9MICC</name>
<evidence type="ECO:0000256" key="7">
    <source>
        <dbReference type="ARBA" id="ARBA00022989"/>
    </source>
</evidence>
<evidence type="ECO:0000256" key="2">
    <source>
        <dbReference type="ARBA" id="ARBA00006434"/>
    </source>
</evidence>
<feature type="transmembrane region" description="Helical" evidence="15">
    <location>
        <begin position="47"/>
        <end position="64"/>
    </location>
</feature>
<evidence type="ECO:0000256" key="9">
    <source>
        <dbReference type="ARBA" id="ARBA00023065"/>
    </source>
</evidence>
<proteinExistence type="inferred from homology"/>
<keyword evidence="7 15" id="KW-1133">Transmembrane helix</keyword>
<dbReference type="EMBL" id="JACCFY010000001">
    <property type="protein sequence ID" value="NYJ77923.1"/>
    <property type="molecule type" value="Genomic_DNA"/>
</dbReference>
<comment type="caution">
    <text evidence="16">The sequence shown here is derived from an EMBL/GenBank/DDBJ whole genome shotgun (WGS) entry which is preliminary data.</text>
</comment>
<dbReference type="Gene3D" id="1.20.1730.10">
    <property type="entry name" value="Sodium/glucose cotransporter"/>
    <property type="match status" value="1"/>
</dbReference>
<evidence type="ECO:0000313" key="16">
    <source>
        <dbReference type="EMBL" id="NYJ77923.1"/>
    </source>
</evidence>
<gene>
    <name evidence="16" type="ORF">HNR09_001334</name>
</gene>
<feature type="transmembrane region" description="Helical" evidence="15">
    <location>
        <begin position="390"/>
        <end position="412"/>
    </location>
</feature>
<feature type="transmembrane region" description="Helical" evidence="15">
    <location>
        <begin position="6"/>
        <end position="26"/>
    </location>
</feature>
<dbReference type="InterPro" id="IPR001734">
    <property type="entry name" value="Na/solute_symporter"/>
</dbReference>
<feature type="transmembrane region" description="Helical" evidence="15">
    <location>
        <begin position="447"/>
        <end position="469"/>
    </location>
</feature>
<feature type="transmembrane region" description="Helical" evidence="15">
    <location>
        <begin position="188"/>
        <end position="207"/>
    </location>
</feature>
<dbReference type="RefSeq" id="WP_179541339.1">
    <property type="nucleotide sequence ID" value="NZ_BAAALL010000002.1"/>
</dbReference>
<accession>A0A7Z0GN30</accession>
<feature type="transmembrane region" description="Helical" evidence="15">
    <location>
        <begin position="272"/>
        <end position="293"/>
    </location>
</feature>
<keyword evidence="11" id="KW-0739">Sodium transport</keyword>
<feature type="transmembrane region" description="Helical" evidence="15">
    <location>
        <begin position="424"/>
        <end position="441"/>
    </location>
</feature>
<evidence type="ECO:0000256" key="4">
    <source>
        <dbReference type="ARBA" id="ARBA00022475"/>
    </source>
</evidence>